<accession>A0A4S4MP62</accession>
<dbReference type="AlphaFoldDB" id="A0A4S4MP62"/>
<proteinExistence type="predicted"/>
<feature type="region of interest" description="Disordered" evidence="1">
    <location>
        <begin position="229"/>
        <end position="264"/>
    </location>
</feature>
<name>A0A4S4MP62_9APHY</name>
<feature type="region of interest" description="Disordered" evidence="1">
    <location>
        <begin position="43"/>
        <end position="204"/>
    </location>
</feature>
<evidence type="ECO:0000313" key="3">
    <source>
        <dbReference type="Proteomes" id="UP000308730"/>
    </source>
</evidence>
<evidence type="ECO:0000256" key="1">
    <source>
        <dbReference type="SAM" id="MobiDB-lite"/>
    </source>
</evidence>
<comment type="caution">
    <text evidence="2">The sequence shown here is derived from an EMBL/GenBank/DDBJ whole genome shotgun (WGS) entry which is preliminary data.</text>
</comment>
<dbReference type="EMBL" id="SGPM01000221">
    <property type="protein sequence ID" value="THH27834.1"/>
    <property type="molecule type" value="Genomic_DNA"/>
</dbReference>
<gene>
    <name evidence="2" type="ORF">EUX98_g6355</name>
</gene>
<dbReference type="OrthoDB" id="3158970at2759"/>
<sequence>MDALKLVWREACAPLYHCRCSICERAILKANIAAGTVVPSQTTTAVEKPAPPAAQHPPENKPIMIHFKNPGARPQATTAEEEEEDEDDSLLDSDDSFADDDGSDDLVQYVATQRRIENDSLQPGKIVYPVTPRKRPSQELDPDDEKSEQWDAAKASKGRQKSTYSSDCDNEDADASPGEAAAGVAYAPEPDPDAVGCGDEEGEGYVAVTPDAVVECPRWWRWERMKRTSYESSPRIGMEMGEEDEGGEGRGRRDQEQTSTPEQR</sequence>
<reference evidence="2 3" key="1">
    <citation type="submission" date="2019-02" db="EMBL/GenBank/DDBJ databases">
        <title>Genome sequencing of the rare red list fungi Antrodiella citrinella (Flaviporus citrinellus).</title>
        <authorList>
            <person name="Buettner E."/>
            <person name="Kellner H."/>
        </authorList>
    </citation>
    <scope>NUCLEOTIDE SEQUENCE [LARGE SCALE GENOMIC DNA]</scope>
    <source>
        <strain evidence="2 3">DSM 108506</strain>
    </source>
</reference>
<keyword evidence="3" id="KW-1185">Reference proteome</keyword>
<protein>
    <submittedName>
        <fullName evidence="2">Uncharacterized protein</fullName>
    </submittedName>
</protein>
<organism evidence="2 3">
    <name type="scientific">Antrodiella citrinella</name>
    <dbReference type="NCBI Taxonomy" id="2447956"/>
    <lineage>
        <taxon>Eukaryota</taxon>
        <taxon>Fungi</taxon>
        <taxon>Dikarya</taxon>
        <taxon>Basidiomycota</taxon>
        <taxon>Agaricomycotina</taxon>
        <taxon>Agaricomycetes</taxon>
        <taxon>Polyporales</taxon>
        <taxon>Steccherinaceae</taxon>
        <taxon>Antrodiella</taxon>
    </lineage>
</organism>
<feature type="compositionally biased region" description="Acidic residues" evidence="1">
    <location>
        <begin position="79"/>
        <end position="104"/>
    </location>
</feature>
<dbReference type="Proteomes" id="UP000308730">
    <property type="component" value="Unassembled WGS sequence"/>
</dbReference>
<evidence type="ECO:0000313" key="2">
    <source>
        <dbReference type="EMBL" id="THH27834.1"/>
    </source>
</evidence>
<feature type="compositionally biased region" description="Basic and acidic residues" evidence="1">
    <location>
        <begin position="247"/>
        <end position="256"/>
    </location>
</feature>